<name>A0A6C0HIF4_9ZZZZ</name>
<accession>A0A6C0HIF4</accession>
<evidence type="ECO:0000313" key="1">
    <source>
        <dbReference type="EMBL" id="QHT80187.1"/>
    </source>
</evidence>
<proteinExistence type="predicted"/>
<protein>
    <recommendedName>
        <fullName evidence="2">Glycosyltransferase</fullName>
    </recommendedName>
</protein>
<organism evidence="1">
    <name type="scientific">viral metagenome</name>
    <dbReference type="NCBI Taxonomy" id="1070528"/>
    <lineage>
        <taxon>unclassified sequences</taxon>
        <taxon>metagenomes</taxon>
        <taxon>organismal metagenomes</taxon>
    </lineage>
</organism>
<dbReference type="AlphaFoldDB" id="A0A6C0HIF4"/>
<sequence>MESYLKIYDTLERKIVYDFRLGSGGIGDLTKFFVHLLNICIDQKIKIHYLINNIPAEKYLKLCHPKMYITPETILKSKYHIIQQPSDIANINNTDYYVVTPFAFYDSFSFDAITIPLQDVFYFTDEVKRHMILKNEKYISLHLRMGDKHLETDKRFVCCKEDSRTFHEANIFEFIEKNQDNKTILFLCDNNNYKLKLKSKYENILITDFDIGHTSFINTTELQVLNTLKEFYLLSNSEEIYIASYSGFSRMASKFKNIPIHELY</sequence>
<dbReference type="Gene3D" id="3.40.50.11350">
    <property type="match status" value="1"/>
</dbReference>
<reference evidence="1" key="1">
    <citation type="journal article" date="2020" name="Nature">
        <title>Giant virus diversity and host interactions through global metagenomics.</title>
        <authorList>
            <person name="Schulz F."/>
            <person name="Roux S."/>
            <person name="Paez-Espino D."/>
            <person name="Jungbluth S."/>
            <person name="Walsh D.A."/>
            <person name="Denef V.J."/>
            <person name="McMahon K.D."/>
            <person name="Konstantinidis K.T."/>
            <person name="Eloe-Fadrosh E.A."/>
            <person name="Kyrpides N.C."/>
            <person name="Woyke T."/>
        </authorList>
    </citation>
    <scope>NUCLEOTIDE SEQUENCE</scope>
    <source>
        <strain evidence="1">GVMAG-M-3300023184-120</strain>
    </source>
</reference>
<dbReference type="EMBL" id="MN739966">
    <property type="protein sequence ID" value="QHT80187.1"/>
    <property type="molecule type" value="Genomic_DNA"/>
</dbReference>
<evidence type="ECO:0008006" key="2">
    <source>
        <dbReference type="Google" id="ProtNLM"/>
    </source>
</evidence>